<organism evidence="12">
    <name type="scientific">Octopus bimaculoides</name>
    <name type="common">California two-spotted octopus</name>
    <dbReference type="NCBI Taxonomy" id="37653"/>
    <lineage>
        <taxon>Eukaryota</taxon>
        <taxon>Metazoa</taxon>
        <taxon>Spiralia</taxon>
        <taxon>Lophotrochozoa</taxon>
        <taxon>Mollusca</taxon>
        <taxon>Cephalopoda</taxon>
        <taxon>Coleoidea</taxon>
        <taxon>Octopodiformes</taxon>
        <taxon>Octopoda</taxon>
        <taxon>Incirrata</taxon>
        <taxon>Octopodidae</taxon>
        <taxon>Octopus</taxon>
    </lineage>
</organism>
<evidence type="ECO:0000256" key="4">
    <source>
        <dbReference type="ARBA" id="ARBA00022679"/>
    </source>
</evidence>
<comment type="similarity">
    <text evidence="2 11">Belongs to the glycosyltransferase 31 family.</text>
</comment>
<name>A0A0L8I7S6_OCTBM</name>
<keyword evidence="7" id="KW-1133">Transmembrane helix</keyword>
<protein>
    <recommendedName>
        <fullName evidence="11">Hexosyltransferase</fullName>
        <ecNumber evidence="11">2.4.1.-</ecNumber>
    </recommendedName>
</protein>
<dbReference type="GO" id="GO:0016758">
    <property type="term" value="F:hexosyltransferase activity"/>
    <property type="evidence" value="ECO:0007669"/>
    <property type="project" value="InterPro"/>
</dbReference>
<evidence type="ECO:0000256" key="7">
    <source>
        <dbReference type="ARBA" id="ARBA00022989"/>
    </source>
</evidence>
<dbReference type="GO" id="GO:0000139">
    <property type="term" value="C:Golgi membrane"/>
    <property type="evidence" value="ECO:0007669"/>
    <property type="project" value="UniProtKB-SubCell"/>
</dbReference>
<keyword evidence="6" id="KW-0735">Signal-anchor</keyword>
<evidence type="ECO:0000256" key="2">
    <source>
        <dbReference type="ARBA" id="ARBA00008661"/>
    </source>
</evidence>
<dbReference type="AlphaFoldDB" id="A0A0L8I7S6"/>
<dbReference type="OrthoDB" id="2139606at2759"/>
<evidence type="ECO:0000313" key="12">
    <source>
        <dbReference type="EMBL" id="KOF97517.1"/>
    </source>
</evidence>
<accession>A0A0L8I7S6</accession>
<gene>
    <name evidence="12" type="ORF">OCBIM_22029365mg</name>
</gene>
<keyword evidence="4" id="KW-0808">Transferase</keyword>
<evidence type="ECO:0000256" key="11">
    <source>
        <dbReference type="RuleBase" id="RU363063"/>
    </source>
</evidence>
<dbReference type="Pfam" id="PF01762">
    <property type="entry name" value="Galactosyl_T"/>
    <property type="match status" value="1"/>
</dbReference>
<keyword evidence="8 11" id="KW-0333">Golgi apparatus</keyword>
<proteinExistence type="inferred from homology"/>
<dbReference type="Gene3D" id="3.90.550.50">
    <property type="match status" value="1"/>
</dbReference>
<keyword evidence="10" id="KW-0325">Glycoprotein</keyword>
<evidence type="ECO:0000256" key="3">
    <source>
        <dbReference type="ARBA" id="ARBA00022676"/>
    </source>
</evidence>
<keyword evidence="3 11" id="KW-0328">Glycosyltransferase</keyword>
<dbReference type="InterPro" id="IPR002659">
    <property type="entry name" value="Glyco_trans_31"/>
</dbReference>
<dbReference type="EMBL" id="KQ416300">
    <property type="protein sequence ID" value="KOF97517.1"/>
    <property type="molecule type" value="Genomic_DNA"/>
</dbReference>
<keyword evidence="9" id="KW-0472">Membrane</keyword>
<comment type="subcellular location">
    <subcellularLocation>
        <location evidence="1 11">Golgi apparatus membrane</location>
        <topology evidence="1 11">Single-pass type II membrane protein</topology>
    </subcellularLocation>
</comment>
<dbReference type="OMA" id="FIASKYH"/>
<evidence type="ECO:0000256" key="1">
    <source>
        <dbReference type="ARBA" id="ARBA00004323"/>
    </source>
</evidence>
<dbReference type="GO" id="GO:0006493">
    <property type="term" value="P:protein O-linked glycosylation"/>
    <property type="evidence" value="ECO:0007669"/>
    <property type="project" value="TreeGrafter"/>
</dbReference>
<evidence type="ECO:0000256" key="9">
    <source>
        <dbReference type="ARBA" id="ARBA00023136"/>
    </source>
</evidence>
<dbReference type="FunFam" id="3.90.550.50:FF:000001">
    <property type="entry name" value="Hexosyltransferase"/>
    <property type="match status" value="1"/>
</dbReference>
<evidence type="ECO:0000256" key="6">
    <source>
        <dbReference type="ARBA" id="ARBA00022968"/>
    </source>
</evidence>
<evidence type="ECO:0000256" key="8">
    <source>
        <dbReference type="ARBA" id="ARBA00023034"/>
    </source>
</evidence>
<sequence length="493" mass="56174">MRRLLNRSKIKCPLLLVCLGIVFLFVVHSTITNNIFNFDTGRHLDYEKTAQIPYDLAYHVQKEYIYKKTLNNDFQKTLASRTAGRNGSNVNIKYDHTLQNISGLNITTKKGILLLVQSSDNAIRNTLDSLVDDDTNTVVLDNKNVSAVAKSQSNISLARYITSKIVSVEQTTSSSRTSESLFKKINISSVNSTLSSKTITQKIFLNPTTVSIPKIYNPHPFYFRLDANELCSRRDPPFLLIVVPSIHDHMDIRNAIRQTWASVAKGHVWPGREVQETVKVAFLLGLHQFPERESLLIAESKKYGDIIQENFIDSYYNLSIKILMAMKWASHYCPGVNYILKADEDTFVNIPMLVEILRQPEMPRHSIMGRIMPESKVYRFGRWKVDKKIYDKKVYPPYAAGNTYIIPGSIARKLFIASKYHVYLHVEDAFITGVLAQSIGASHFDIPGFTFQTDDAPEACDFIMDFKISGTKANMGLIRHIWSQIKKQKDCEE</sequence>
<reference evidence="12" key="1">
    <citation type="submission" date="2015-07" db="EMBL/GenBank/DDBJ databases">
        <title>MeaNS - Measles Nucleotide Surveillance Program.</title>
        <authorList>
            <person name="Tran T."/>
            <person name="Druce J."/>
        </authorList>
    </citation>
    <scope>NUCLEOTIDE SEQUENCE</scope>
    <source>
        <strain evidence="12">UCB-OBI-ISO-001</strain>
        <tissue evidence="12">Gonad</tissue>
    </source>
</reference>
<keyword evidence="5" id="KW-0812">Transmembrane</keyword>
<dbReference type="PANTHER" id="PTHR11214">
    <property type="entry name" value="BETA-1,3-N-ACETYLGLUCOSAMINYLTRANSFERASE"/>
    <property type="match status" value="1"/>
</dbReference>
<dbReference type="PANTHER" id="PTHR11214:SF314">
    <property type="entry name" value="HEXOSYLTRANSFERASE"/>
    <property type="match status" value="1"/>
</dbReference>
<evidence type="ECO:0000256" key="10">
    <source>
        <dbReference type="ARBA" id="ARBA00023180"/>
    </source>
</evidence>
<dbReference type="EC" id="2.4.1.-" evidence="11"/>
<evidence type="ECO:0000256" key="5">
    <source>
        <dbReference type="ARBA" id="ARBA00022692"/>
    </source>
</evidence>